<keyword evidence="2" id="KW-1185">Reference proteome</keyword>
<proteinExistence type="predicted"/>
<gene>
    <name evidence="1" type="ORF">DRF62_02210</name>
</gene>
<dbReference type="RefSeq" id="WP_115948892.1">
    <property type="nucleotide sequence ID" value="NZ_QNVS01000003.1"/>
</dbReference>
<evidence type="ECO:0000313" key="2">
    <source>
        <dbReference type="Proteomes" id="UP000256512"/>
    </source>
</evidence>
<evidence type="ECO:0000313" key="1">
    <source>
        <dbReference type="EMBL" id="REC56994.1"/>
    </source>
</evidence>
<sequence length="63" mass="7198">MKTIVKHSKSKSAWNVIGTELGGKYKIAVVPYIQTEDEITQTKEKNEALEHAEFISKCFNEKK</sequence>
<reference evidence="1 2" key="1">
    <citation type="journal article" date="2006" name="Int. J. Syst. Evol. Microbiol.">
        <title>Chryseobacterium piscium sp. nov., isolated from fish of the South Atlantic Ocean off South Africa.</title>
        <authorList>
            <person name="de Beer H."/>
            <person name="Hugo C.J."/>
            <person name="Jooste P.J."/>
            <person name="Vancanneyt M."/>
            <person name="Coenye T."/>
            <person name="Vandamme P."/>
        </authorList>
    </citation>
    <scope>NUCLEOTIDE SEQUENCE [LARGE SCALE GENOMIC DNA]</scope>
    <source>
        <strain evidence="1 2">CCUG 51923</strain>
    </source>
</reference>
<name>A0A3D9BTZ3_9FLAO</name>
<dbReference type="EMBL" id="QNVS01000003">
    <property type="protein sequence ID" value="REC56994.1"/>
    <property type="molecule type" value="Genomic_DNA"/>
</dbReference>
<accession>A0A3D9BTZ3</accession>
<dbReference type="Proteomes" id="UP000256512">
    <property type="component" value="Unassembled WGS sequence"/>
</dbReference>
<organism evidence="1 2">
    <name type="scientific">Chryseobacterium piscium</name>
    <dbReference type="NCBI Taxonomy" id="333702"/>
    <lineage>
        <taxon>Bacteria</taxon>
        <taxon>Pseudomonadati</taxon>
        <taxon>Bacteroidota</taxon>
        <taxon>Flavobacteriia</taxon>
        <taxon>Flavobacteriales</taxon>
        <taxon>Weeksellaceae</taxon>
        <taxon>Chryseobacterium group</taxon>
        <taxon>Chryseobacterium</taxon>
    </lineage>
</organism>
<comment type="caution">
    <text evidence="1">The sequence shown here is derived from an EMBL/GenBank/DDBJ whole genome shotgun (WGS) entry which is preliminary data.</text>
</comment>
<dbReference type="AlphaFoldDB" id="A0A3D9BTZ3"/>
<protein>
    <submittedName>
        <fullName evidence="1">Uncharacterized protein</fullName>
    </submittedName>
</protein>